<evidence type="ECO:0000256" key="5">
    <source>
        <dbReference type="RuleBase" id="RU004508"/>
    </source>
</evidence>
<reference evidence="7" key="1">
    <citation type="journal article" date="2011" name="MBio">
        <title>Novel metabolic attributes of the genus Cyanothece, comprising a group of unicellular nitrogen-fixing Cyanobacteria.</title>
        <authorList>
            <person name="Bandyopadhyay A."/>
            <person name="Elvitigala T."/>
            <person name="Welsh E."/>
            <person name="Stockel J."/>
            <person name="Liberton M."/>
            <person name="Min H."/>
            <person name="Sherman L.A."/>
            <person name="Pakrasi H.B."/>
        </authorList>
    </citation>
    <scope>NUCLEOTIDE SEQUENCE [LARGE SCALE GENOMIC DNA]</scope>
    <source>
        <strain evidence="7">PCC 7424</strain>
    </source>
</reference>
<dbReference type="PANTHER" id="PTHR30244:SF36">
    <property type="entry name" value="3-OXO-GLUCOSE-6-PHOSPHATE:GLUTAMATE AMINOTRANSFERASE"/>
    <property type="match status" value="1"/>
</dbReference>
<dbReference type="Gene3D" id="3.90.1150.10">
    <property type="entry name" value="Aspartate Aminotransferase, domain 1"/>
    <property type="match status" value="1"/>
</dbReference>
<dbReference type="GO" id="GO:0000271">
    <property type="term" value="P:polysaccharide biosynthetic process"/>
    <property type="evidence" value="ECO:0007669"/>
    <property type="project" value="TreeGrafter"/>
</dbReference>
<dbReference type="SUPFAM" id="SSF53383">
    <property type="entry name" value="PLP-dependent transferases"/>
    <property type="match status" value="1"/>
</dbReference>
<evidence type="ECO:0000256" key="1">
    <source>
        <dbReference type="ARBA" id="ARBA00022898"/>
    </source>
</evidence>
<feature type="active site" description="Proton acceptor" evidence="3">
    <location>
        <position position="187"/>
    </location>
</feature>
<comment type="similarity">
    <text evidence="2 5">Belongs to the DegT/DnrJ/EryC1 family.</text>
</comment>
<dbReference type="Gene3D" id="3.40.640.10">
    <property type="entry name" value="Type I PLP-dependent aspartate aminotransferase-like (Major domain)"/>
    <property type="match status" value="1"/>
</dbReference>
<dbReference type="RefSeq" id="WP_012597698.1">
    <property type="nucleotide sequence ID" value="NC_011729.1"/>
</dbReference>
<dbReference type="Proteomes" id="UP000002384">
    <property type="component" value="Chromosome"/>
</dbReference>
<keyword evidence="6" id="KW-0032">Aminotransferase</keyword>
<keyword evidence="7" id="KW-1185">Reference proteome</keyword>
<dbReference type="PANTHER" id="PTHR30244">
    <property type="entry name" value="TRANSAMINASE"/>
    <property type="match status" value="1"/>
</dbReference>
<dbReference type="GO" id="GO:0030170">
    <property type="term" value="F:pyridoxal phosphate binding"/>
    <property type="evidence" value="ECO:0007669"/>
    <property type="project" value="TreeGrafter"/>
</dbReference>
<evidence type="ECO:0000256" key="3">
    <source>
        <dbReference type="PIRSR" id="PIRSR000390-1"/>
    </source>
</evidence>
<keyword evidence="6" id="KW-0808">Transferase</keyword>
<dbReference type="CDD" id="cd00616">
    <property type="entry name" value="AHBA_syn"/>
    <property type="match status" value="1"/>
</dbReference>
<accession>B7KAS6</accession>
<dbReference type="OrthoDB" id="9810913at2"/>
<sequence>MTNIPPVDLARQYKLISTPVETAVLDILSSGRYIGGTVVTDFEQQFADYIKVRECVSCNSGTDALYLALRALNIGKGDEVITSPFTFIATAEAVNLVGATPIFVDIDPDTFNIDVDQIESAITPKTKAIIPVHLFGQPVNMTQVMEIAQKYNLFVIEDCAQATGAEWDGKKVGSIGHIGAFSFFPTKNLGACGDGGAVTTHDSTLAAKIKMLKEHGSRVRYCHEDIGVNSRLDAIQAAILQIKLSYLDRWNEQREEIAKCYQTLLSPLPYLQLPQALSGGKHVWNQYTIRLPDQQQDTQLYRDLVREKLQKMGIISMIYYPLPLHLQPVYQNLGYQKGQFPVSETVCNQVLSLPMFPDLTFEEQQQVAYGLKDCL</sequence>
<organism evidence="6 7">
    <name type="scientific">Gloeothece citriformis (strain PCC 7424)</name>
    <name type="common">Cyanothece sp. (strain PCC 7424)</name>
    <dbReference type="NCBI Taxonomy" id="65393"/>
    <lineage>
        <taxon>Bacteria</taxon>
        <taxon>Bacillati</taxon>
        <taxon>Cyanobacteriota</taxon>
        <taxon>Cyanophyceae</taxon>
        <taxon>Oscillatoriophycideae</taxon>
        <taxon>Chroococcales</taxon>
        <taxon>Aphanothecaceae</taxon>
        <taxon>Gloeothece</taxon>
        <taxon>Gloeothece citriformis</taxon>
    </lineage>
</organism>
<dbReference type="EMBL" id="CP001291">
    <property type="protein sequence ID" value="ACK68748.1"/>
    <property type="molecule type" value="Genomic_DNA"/>
</dbReference>
<evidence type="ECO:0000313" key="7">
    <source>
        <dbReference type="Proteomes" id="UP000002384"/>
    </source>
</evidence>
<dbReference type="KEGG" id="cyc:PCC7424_0280"/>
<protein>
    <submittedName>
        <fullName evidence="6">DegT/DnrJ/EryC1/StrS aminotransferase</fullName>
    </submittedName>
</protein>
<dbReference type="InterPro" id="IPR000653">
    <property type="entry name" value="DegT/StrS_aminotransferase"/>
</dbReference>
<feature type="modified residue" description="N6-(pyridoxal phosphate)lysine" evidence="4">
    <location>
        <position position="187"/>
    </location>
</feature>
<evidence type="ECO:0000256" key="4">
    <source>
        <dbReference type="PIRSR" id="PIRSR000390-2"/>
    </source>
</evidence>
<dbReference type="Pfam" id="PF01041">
    <property type="entry name" value="DegT_DnrJ_EryC1"/>
    <property type="match status" value="1"/>
</dbReference>
<dbReference type="PIRSF" id="PIRSF000390">
    <property type="entry name" value="PLP_StrS"/>
    <property type="match status" value="1"/>
</dbReference>
<gene>
    <name evidence="6" type="ordered locus">PCC7424_0280</name>
</gene>
<dbReference type="InterPro" id="IPR015422">
    <property type="entry name" value="PyrdxlP-dep_Trfase_small"/>
</dbReference>
<proteinExistence type="inferred from homology"/>
<dbReference type="HOGENOM" id="CLU_033332_7_2_3"/>
<name>B7KAS6_GLOC7</name>
<dbReference type="FunFam" id="3.40.640.10:FF:000089">
    <property type="entry name" value="Aminotransferase, DegT/DnrJ/EryC1/StrS family"/>
    <property type="match status" value="1"/>
</dbReference>
<dbReference type="AlphaFoldDB" id="B7KAS6"/>
<dbReference type="STRING" id="65393.PCC7424_0280"/>
<dbReference type="GO" id="GO:0008483">
    <property type="term" value="F:transaminase activity"/>
    <property type="evidence" value="ECO:0007669"/>
    <property type="project" value="UniProtKB-KW"/>
</dbReference>
<evidence type="ECO:0000313" key="6">
    <source>
        <dbReference type="EMBL" id="ACK68748.1"/>
    </source>
</evidence>
<dbReference type="InterPro" id="IPR015424">
    <property type="entry name" value="PyrdxlP-dep_Trfase"/>
</dbReference>
<evidence type="ECO:0000256" key="2">
    <source>
        <dbReference type="ARBA" id="ARBA00037999"/>
    </source>
</evidence>
<dbReference type="InterPro" id="IPR015421">
    <property type="entry name" value="PyrdxlP-dep_Trfase_major"/>
</dbReference>
<keyword evidence="1 4" id="KW-0663">Pyridoxal phosphate</keyword>
<dbReference type="eggNOG" id="COG0399">
    <property type="taxonomic scope" value="Bacteria"/>
</dbReference>